<reference evidence="3" key="1">
    <citation type="journal article" date="2019" name="Int. J. Syst. Evol. Microbiol.">
        <title>The Global Catalogue of Microorganisms (GCM) 10K type strain sequencing project: providing services to taxonomists for standard genome sequencing and annotation.</title>
        <authorList>
            <consortium name="The Broad Institute Genomics Platform"/>
            <consortium name="The Broad Institute Genome Sequencing Center for Infectious Disease"/>
            <person name="Wu L."/>
            <person name="Ma J."/>
        </authorList>
    </citation>
    <scope>NUCLEOTIDE SEQUENCE [LARGE SCALE GENOMIC DNA]</scope>
    <source>
        <strain evidence="3">KACC 11904</strain>
    </source>
</reference>
<keyword evidence="1" id="KW-0472">Membrane</keyword>
<proteinExistence type="predicted"/>
<keyword evidence="1" id="KW-0812">Transmembrane</keyword>
<feature type="transmembrane region" description="Helical" evidence="1">
    <location>
        <begin position="76"/>
        <end position="94"/>
    </location>
</feature>
<gene>
    <name evidence="2" type="ORF">ACFPOG_27090</name>
</gene>
<dbReference type="InterPro" id="IPR020210">
    <property type="entry name" value="Uncharacterised_YpbF_TM"/>
</dbReference>
<protein>
    <submittedName>
        <fullName evidence="2">DUF2663 family protein</fullName>
    </submittedName>
</protein>
<accession>A0ABW0KEL9</accession>
<dbReference type="RefSeq" id="WP_270879925.1">
    <property type="nucleotide sequence ID" value="NZ_JAQFVF010000027.1"/>
</dbReference>
<evidence type="ECO:0000256" key="1">
    <source>
        <dbReference type="SAM" id="Phobius"/>
    </source>
</evidence>
<evidence type="ECO:0000313" key="2">
    <source>
        <dbReference type="EMBL" id="MFC5451873.1"/>
    </source>
</evidence>
<sequence>MNWSELNMSEDSVKVFQELIERKEKLESSKRFRVIYLVFTGCLALFFAYSFYRTVMVGSGGNTMAMLDALFSDKKMLYTLALSVAAMLFTKNVLYRVEKAKKKYDTLREETIDRLEYSWSFHMSQEMRDQLSSYMKERHDINLRYKG</sequence>
<organism evidence="2 3">
    <name type="scientific">Paenibacillus aestuarii</name>
    <dbReference type="NCBI Taxonomy" id="516965"/>
    <lineage>
        <taxon>Bacteria</taxon>
        <taxon>Bacillati</taxon>
        <taxon>Bacillota</taxon>
        <taxon>Bacilli</taxon>
        <taxon>Bacillales</taxon>
        <taxon>Paenibacillaceae</taxon>
        <taxon>Paenibacillus</taxon>
    </lineage>
</organism>
<comment type="caution">
    <text evidence="2">The sequence shown here is derived from an EMBL/GenBank/DDBJ whole genome shotgun (WGS) entry which is preliminary data.</text>
</comment>
<keyword evidence="1" id="KW-1133">Transmembrane helix</keyword>
<keyword evidence="3" id="KW-1185">Reference proteome</keyword>
<dbReference type="EMBL" id="JBHSMJ010000040">
    <property type="protein sequence ID" value="MFC5451873.1"/>
    <property type="molecule type" value="Genomic_DNA"/>
</dbReference>
<evidence type="ECO:0000313" key="3">
    <source>
        <dbReference type="Proteomes" id="UP001596044"/>
    </source>
</evidence>
<feature type="transmembrane region" description="Helical" evidence="1">
    <location>
        <begin position="32"/>
        <end position="52"/>
    </location>
</feature>
<dbReference type="Proteomes" id="UP001596044">
    <property type="component" value="Unassembled WGS sequence"/>
</dbReference>
<name>A0ABW0KEL9_9BACL</name>
<dbReference type="Pfam" id="PF10864">
    <property type="entry name" value="DUF2663"/>
    <property type="match status" value="1"/>
</dbReference>